<organism evidence="9 10">
    <name type="scientific">Amnibacterium setariae</name>
    <dbReference type="NCBI Taxonomy" id="2306585"/>
    <lineage>
        <taxon>Bacteria</taxon>
        <taxon>Bacillati</taxon>
        <taxon>Actinomycetota</taxon>
        <taxon>Actinomycetes</taxon>
        <taxon>Micrococcales</taxon>
        <taxon>Microbacteriaceae</taxon>
        <taxon>Amnibacterium</taxon>
    </lineage>
</organism>
<evidence type="ECO:0000313" key="10">
    <source>
        <dbReference type="Proteomes" id="UP000265742"/>
    </source>
</evidence>
<dbReference type="Pfam" id="PF00877">
    <property type="entry name" value="NLPC_P60"/>
    <property type="match status" value="1"/>
</dbReference>
<keyword evidence="2" id="KW-0645">Protease</keyword>
<keyword evidence="4" id="KW-0788">Thiol protease</keyword>
<dbReference type="InterPro" id="IPR000064">
    <property type="entry name" value="NLP_P60_dom"/>
</dbReference>
<feature type="chain" id="PRO_5017311136" evidence="7">
    <location>
        <begin position="30"/>
        <end position="376"/>
    </location>
</feature>
<keyword evidence="7" id="KW-0732">Signal</keyword>
<dbReference type="Proteomes" id="UP000265742">
    <property type="component" value="Unassembled WGS sequence"/>
</dbReference>
<evidence type="ECO:0000256" key="7">
    <source>
        <dbReference type="SAM" id="SignalP"/>
    </source>
</evidence>
<evidence type="ECO:0000259" key="8">
    <source>
        <dbReference type="PROSITE" id="PS51935"/>
    </source>
</evidence>
<gene>
    <name evidence="9" type="ORF">D1781_15020</name>
</gene>
<evidence type="ECO:0000256" key="6">
    <source>
        <dbReference type="SAM" id="MobiDB-lite"/>
    </source>
</evidence>
<comment type="similarity">
    <text evidence="1">Belongs to the peptidase C40 family.</text>
</comment>
<comment type="caution">
    <text evidence="9">The sequence shown here is derived from an EMBL/GenBank/DDBJ whole genome shotgun (WGS) entry which is preliminary data.</text>
</comment>
<evidence type="ECO:0000256" key="1">
    <source>
        <dbReference type="ARBA" id="ARBA00007074"/>
    </source>
</evidence>
<keyword evidence="3" id="KW-0378">Hydrolase</keyword>
<dbReference type="Gene3D" id="3.90.1720.10">
    <property type="entry name" value="endopeptidase domain like (from Nostoc punctiforme)"/>
    <property type="match status" value="1"/>
</dbReference>
<feature type="region of interest" description="Disordered" evidence="6">
    <location>
        <begin position="68"/>
        <end position="87"/>
    </location>
</feature>
<dbReference type="RefSeq" id="WP_119483012.1">
    <property type="nucleotide sequence ID" value="NZ_QXTG01000002.1"/>
</dbReference>
<dbReference type="PANTHER" id="PTHR47359:SF3">
    <property type="entry name" value="NLP_P60 DOMAIN-CONTAINING PROTEIN-RELATED"/>
    <property type="match status" value="1"/>
</dbReference>
<dbReference type="PANTHER" id="PTHR47359">
    <property type="entry name" value="PEPTIDOGLYCAN DL-ENDOPEPTIDASE CWLO"/>
    <property type="match status" value="1"/>
</dbReference>
<dbReference type="GO" id="GO:0008234">
    <property type="term" value="F:cysteine-type peptidase activity"/>
    <property type="evidence" value="ECO:0007669"/>
    <property type="project" value="UniProtKB-KW"/>
</dbReference>
<feature type="compositionally biased region" description="Basic and acidic residues" evidence="6">
    <location>
        <begin position="74"/>
        <end position="85"/>
    </location>
</feature>
<name>A0A3A1TWT1_9MICO</name>
<dbReference type="AlphaFoldDB" id="A0A3A1TWT1"/>
<feature type="domain" description="NlpC/P60" evidence="8">
    <location>
        <begin position="252"/>
        <end position="376"/>
    </location>
</feature>
<protein>
    <submittedName>
        <fullName evidence="9">NlpC/P60 family protein</fullName>
    </submittedName>
</protein>
<reference evidence="10" key="1">
    <citation type="submission" date="2018-09" db="EMBL/GenBank/DDBJ databases">
        <authorList>
            <person name="Kim I."/>
        </authorList>
    </citation>
    <scope>NUCLEOTIDE SEQUENCE [LARGE SCALE GENOMIC DNA]</scope>
    <source>
        <strain evidence="10">DD4a</strain>
    </source>
</reference>
<dbReference type="PROSITE" id="PS51935">
    <property type="entry name" value="NLPC_P60"/>
    <property type="match status" value="1"/>
</dbReference>
<accession>A0A3A1TWT1</accession>
<sequence length="376" mass="37742">MASANRARGAAAALLSAALVLGTPAVALADPPSPTPSPSVTATPKPDPAVRALAERIVALQRVAETTGETAQKAGEKAHDAKAAADDAQQALEQAQAAADEAAATALVSKTRASAVAAQLARTNMGTLPLDLLLNGRTAQGVLGGLSTTSQLSVQSQLLFDQAQADQAEAERLRGVAEDKATAAKTASDKAAKAYAAAKKEAASAKQDVEAALAEQRALLGASEDPDAVCGDVGSSPVGACLPSDDAASQGGSVGSRVVRFAMSQIGKPYVFGAAGPSSYDCSGLTLTAYAKAGISIGIHSATAQYRKAAAQGDLVPMKDAKPGDLLFYTDGGGDMYHVTIYAGNGLMIEAPYPGSTVRQAPVRTGDLVGSAAHFG</sequence>
<proteinExistence type="inferred from homology"/>
<evidence type="ECO:0000256" key="4">
    <source>
        <dbReference type="ARBA" id="ARBA00022807"/>
    </source>
</evidence>
<dbReference type="SUPFAM" id="SSF54001">
    <property type="entry name" value="Cysteine proteinases"/>
    <property type="match status" value="1"/>
</dbReference>
<dbReference type="OrthoDB" id="5177647at2"/>
<keyword evidence="5" id="KW-0175">Coiled coil</keyword>
<keyword evidence="10" id="KW-1185">Reference proteome</keyword>
<feature type="signal peptide" evidence="7">
    <location>
        <begin position="1"/>
        <end position="29"/>
    </location>
</feature>
<dbReference type="EMBL" id="QXTG01000002">
    <property type="protein sequence ID" value="RIX28703.1"/>
    <property type="molecule type" value="Genomic_DNA"/>
</dbReference>
<evidence type="ECO:0000256" key="3">
    <source>
        <dbReference type="ARBA" id="ARBA00022801"/>
    </source>
</evidence>
<evidence type="ECO:0000256" key="5">
    <source>
        <dbReference type="SAM" id="Coils"/>
    </source>
</evidence>
<dbReference type="InterPro" id="IPR038765">
    <property type="entry name" value="Papain-like_cys_pep_sf"/>
</dbReference>
<dbReference type="GO" id="GO:0006508">
    <property type="term" value="P:proteolysis"/>
    <property type="evidence" value="ECO:0007669"/>
    <property type="project" value="UniProtKB-KW"/>
</dbReference>
<evidence type="ECO:0000256" key="2">
    <source>
        <dbReference type="ARBA" id="ARBA00022670"/>
    </source>
</evidence>
<feature type="coiled-coil region" evidence="5">
    <location>
        <begin position="188"/>
        <end position="215"/>
    </location>
</feature>
<evidence type="ECO:0000313" key="9">
    <source>
        <dbReference type="EMBL" id="RIX28703.1"/>
    </source>
</evidence>
<dbReference type="InterPro" id="IPR051794">
    <property type="entry name" value="PG_Endopeptidase_C40"/>
</dbReference>